<gene>
    <name evidence="1" type="ORF">SMN809_LOCUS66320</name>
</gene>
<comment type="caution">
    <text evidence="1">The sequence shown here is derived from an EMBL/GenBank/DDBJ whole genome shotgun (WGS) entry which is preliminary data.</text>
</comment>
<reference evidence="1" key="1">
    <citation type="submission" date="2021-02" db="EMBL/GenBank/DDBJ databases">
        <authorList>
            <person name="Nowell W R."/>
        </authorList>
    </citation>
    <scope>NUCLEOTIDE SEQUENCE</scope>
</reference>
<name>A0A8S3GWH9_9BILA</name>
<sequence length="19" mass="2075">MQSGWTSGTNDHFYGTNGD</sequence>
<dbReference type="EMBL" id="CAJOBI010313116">
    <property type="protein sequence ID" value="CAF5172760.1"/>
    <property type="molecule type" value="Genomic_DNA"/>
</dbReference>
<dbReference type="Proteomes" id="UP000676336">
    <property type="component" value="Unassembled WGS sequence"/>
</dbReference>
<accession>A0A8S3GWH9</accession>
<proteinExistence type="predicted"/>
<dbReference type="AlphaFoldDB" id="A0A8S3GWH9"/>
<feature type="non-terminal residue" evidence="1">
    <location>
        <position position="19"/>
    </location>
</feature>
<organism evidence="1 2">
    <name type="scientific">Rotaria magnacalcarata</name>
    <dbReference type="NCBI Taxonomy" id="392030"/>
    <lineage>
        <taxon>Eukaryota</taxon>
        <taxon>Metazoa</taxon>
        <taxon>Spiralia</taxon>
        <taxon>Gnathifera</taxon>
        <taxon>Rotifera</taxon>
        <taxon>Eurotatoria</taxon>
        <taxon>Bdelloidea</taxon>
        <taxon>Philodinida</taxon>
        <taxon>Philodinidae</taxon>
        <taxon>Rotaria</taxon>
    </lineage>
</organism>
<evidence type="ECO:0000313" key="2">
    <source>
        <dbReference type="Proteomes" id="UP000676336"/>
    </source>
</evidence>
<evidence type="ECO:0000313" key="1">
    <source>
        <dbReference type="EMBL" id="CAF5172760.1"/>
    </source>
</evidence>
<protein>
    <submittedName>
        <fullName evidence="1">Uncharacterized protein</fullName>
    </submittedName>
</protein>